<organism evidence="6 7">
    <name type="scientific">Pseudomonas syringae</name>
    <dbReference type="NCBI Taxonomy" id="317"/>
    <lineage>
        <taxon>Bacteria</taxon>
        <taxon>Pseudomonadati</taxon>
        <taxon>Pseudomonadota</taxon>
        <taxon>Gammaproteobacteria</taxon>
        <taxon>Pseudomonadales</taxon>
        <taxon>Pseudomonadaceae</taxon>
        <taxon>Pseudomonas</taxon>
    </lineage>
</organism>
<evidence type="ECO:0000313" key="6">
    <source>
        <dbReference type="EMBL" id="KFE51279.1"/>
    </source>
</evidence>
<keyword evidence="3" id="KW-0963">Cytoplasm</keyword>
<dbReference type="PATRIC" id="fig|317.175.peg.4961"/>
<dbReference type="RefSeq" id="WP_032631397.1">
    <property type="nucleotide sequence ID" value="NZ_JPQU01000089.1"/>
</dbReference>
<dbReference type="Pfam" id="PF00582">
    <property type="entry name" value="Usp"/>
    <property type="match status" value="2"/>
</dbReference>
<dbReference type="Proteomes" id="UP000028631">
    <property type="component" value="Unassembled WGS sequence"/>
</dbReference>
<dbReference type="PANTHER" id="PTHR47892">
    <property type="entry name" value="UNIVERSAL STRESS PROTEIN E"/>
    <property type="match status" value="1"/>
</dbReference>
<sequence>MSDSGRLMLIAPSQLKKTPAFARAQALAKAQDLPLHIVAFDYVDSIATAGLVNERALEDMREGYLDRHREWLEQLALPMRHAGIHVTTEVLWVQRPLDELMEHIRELQPSLVIKDLEHESWLTRILFTSLDVRLLHDSPVPLHLVADVEHPLPRRIVAAVDPFLPEEQYEGLNESIIAAANKLATQCNAELHLLYAYDLSYIFGAEGDMDFTTEFIDSVYAVEREAFDLLASRYGVPDDRKHMVMGSPARVITTFARSETVDITVMGTVHRGPGRKWLGSTTEHVAHHLHGSLLAVNPRQIGW</sequence>
<name>A0A085V766_PSESX</name>
<comment type="function">
    <text evidence="4">Required for resistance to DNA-damaging agents.</text>
</comment>
<proteinExistence type="inferred from homology"/>
<keyword evidence="7" id="KW-1185">Reference proteome</keyword>
<evidence type="ECO:0000256" key="4">
    <source>
        <dbReference type="ARBA" id="ARBA00037131"/>
    </source>
</evidence>
<accession>A0A085V766</accession>
<evidence type="ECO:0000259" key="5">
    <source>
        <dbReference type="Pfam" id="PF00582"/>
    </source>
</evidence>
<comment type="similarity">
    <text evidence="2">Belongs to the universal stress protein A family.</text>
</comment>
<dbReference type="GO" id="GO:0005737">
    <property type="term" value="C:cytoplasm"/>
    <property type="evidence" value="ECO:0007669"/>
    <property type="project" value="UniProtKB-SubCell"/>
</dbReference>
<dbReference type="PANTHER" id="PTHR47892:SF1">
    <property type="entry name" value="UNIVERSAL STRESS PROTEIN E"/>
    <property type="match status" value="1"/>
</dbReference>
<dbReference type="InterPro" id="IPR006016">
    <property type="entry name" value="UspA"/>
</dbReference>
<gene>
    <name evidence="6" type="ORF">IV01_23775</name>
</gene>
<evidence type="ECO:0000256" key="1">
    <source>
        <dbReference type="ARBA" id="ARBA00004496"/>
    </source>
</evidence>
<dbReference type="Gene3D" id="3.40.50.12370">
    <property type="match status" value="1"/>
</dbReference>
<dbReference type="SUPFAM" id="SSF52402">
    <property type="entry name" value="Adenine nucleotide alpha hydrolases-like"/>
    <property type="match status" value="2"/>
</dbReference>
<evidence type="ECO:0000256" key="3">
    <source>
        <dbReference type="ARBA" id="ARBA00022490"/>
    </source>
</evidence>
<reference evidence="6 7" key="1">
    <citation type="submission" date="2014-07" db="EMBL/GenBank/DDBJ databases">
        <title>Draft Genome Sequences of Environmental Pseudomonas syringae strains.</title>
        <authorList>
            <person name="Baltrus D.A."/>
            <person name="Berge O."/>
            <person name="Morris C."/>
        </authorList>
    </citation>
    <scope>NUCLEOTIDE SEQUENCE [LARGE SCALE GENOMIC DNA]</scope>
    <source>
        <strain evidence="6 7">GAW0119</strain>
    </source>
</reference>
<evidence type="ECO:0000313" key="7">
    <source>
        <dbReference type="Proteomes" id="UP000028631"/>
    </source>
</evidence>
<protein>
    <submittedName>
        <fullName evidence="6">Universal stress protein</fullName>
    </submittedName>
</protein>
<dbReference type="EMBL" id="JPQU01000089">
    <property type="protein sequence ID" value="KFE51279.1"/>
    <property type="molecule type" value="Genomic_DNA"/>
</dbReference>
<comment type="caution">
    <text evidence="6">The sequence shown here is derived from an EMBL/GenBank/DDBJ whole genome shotgun (WGS) entry which is preliminary data.</text>
</comment>
<dbReference type="AlphaFoldDB" id="A0A085V766"/>
<evidence type="ECO:0000256" key="2">
    <source>
        <dbReference type="ARBA" id="ARBA00008791"/>
    </source>
</evidence>
<feature type="domain" description="UspA" evidence="5">
    <location>
        <begin position="17"/>
        <end position="145"/>
    </location>
</feature>
<feature type="domain" description="UspA" evidence="5">
    <location>
        <begin position="154"/>
        <end position="296"/>
    </location>
</feature>
<comment type="subcellular location">
    <subcellularLocation>
        <location evidence="1">Cytoplasm</location>
    </subcellularLocation>
</comment>